<evidence type="ECO:0000256" key="3">
    <source>
        <dbReference type="ARBA" id="ARBA00022989"/>
    </source>
</evidence>
<gene>
    <name evidence="10" type="primary">yidC</name>
    <name evidence="10" type="ORF">LS79_002825</name>
</gene>
<evidence type="ECO:0000256" key="7">
    <source>
        <dbReference type="SAM" id="Phobius"/>
    </source>
</evidence>
<dbReference type="AlphaFoldDB" id="A0A4U8UBI0"/>
<dbReference type="PANTHER" id="PTHR12428">
    <property type="entry name" value="OXA1"/>
    <property type="match status" value="1"/>
</dbReference>
<proteinExistence type="inferred from homology"/>
<feature type="transmembrane region" description="Helical" evidence="7">
    <location>
        <begin position="145"/>
        <end position="168"/>
    </location>
</feature>
<feature type="domain" description="Sulfatase N-terminal" evidence="8">
    <location>
        <begin position="538"/>
        <end position="842"/>
    </location>
</feature>
<organism evidence="10 11">
    <name type="scientific">Helicobacter bilis</name>
    <dbReference type="NCBI Taxonomy" id="37372"/>
    <lineage>
        <taxon>Bacteria</taxon>
        <taxon>Pseudomonadati</taxon>
        <taxon>Campylobacterota</taxon>
        <taxon>Epsilonproteobacteria</taxon>
        <taxon>Campylobacterales</taxon>
        <taxon>Helicobacteraceae</taxon>
        <taxon>Helicobacter</taxon>
    </lineage>
</organism>
<dbReference type="Gene3D" id="3.40.720.10">
    <property type="entry name" value="Alkaline Phosphatase, subunit A"/>
    <property type="match status" value="1"/>
</dbReference>
<evidence type="ECO:0000256" key="2">
    <source>
        <dbReference type="ARBA" id="ARBA00022692"/>
    </source>
</evidence>
<feature type="transmembrane region" description="Helical" evidence="7">
    <location>
        <begin position="418"/>
        <end position="439"/>
    </location>
</feature>
<keyword evidence="2 5" id="KW-0812">Transmembrane</keyword>
<feature type="transmembrane region" description="Helical" evidence="7">
    <location>
        <begin position="485"/>
        <end position="504"/>
    </location>
</feature>
<dbReference type="Pfam" id="PF02096">
    <property type="entry name" value="60KD_IMP"/>
    <property type="match status" value="1"/>
</dbReference>
<evidence type="ECO:0000256" key="4">
    <source>
        <dbReference type="ARBA" id="ARBA00023136"/>
    </source>
</evidence>
<dbReference type="SUPFAM" id="SSF53649">
    <property type="entry name" value="Alkaline phosphatase-like"/>
    <property type="match status" value="1"/>
</dbReference>
<evidence type="ECO:0000256" key="5">
    <source>
        <dbReference type="RuleBase" id="RU003945"/>
    </source>
</evidence>
<evidence type="ECO:0000256" key="6">
    <source>
        <dbReference type="SAM" id="MobiDB-lite"/>
    </source>
</evidence>
<dbReference type="InterPro" id="IPR017850">
    <property type="entry name" value="Alkaline_phosphatase_core_sf"/>
</dbReference>
<dbReference type="GO" id="GO:0051205">
    <property type="term" value="P:protein insertion into membrane"/>
    <property type="evidence" value="ECO:0007669"/>
    <property type="project" value="TreeGrafter"/>
</dbReference>
<dbReference type="InterPro" id="IPR001708">
    <property type="entry name" value="YidC/ALB3/OXA1/COX18"/>
</dbReference>
<dbReference type="NCBIfam" id="TIGR03592">
    <property type="entry name" value="yidC_oxa1_cterm"/>
    <property type="match status" value="1"/>
</dbReference>
<dbReference type="InterPro" id="IPR028055">
    <property type="entry name" value="YidC/Oxa/ALB_C"/>
</dbReference>
<evidence type="ECO:0000259" key="9">
    <source>
        <dbReference type="Pfam" id="PF02096"/>
    </source>
</evidence>
<evidence type="ECO:0000256" key="1">
    <source>
        <dbReference type="ARBA" id="ARBA00004141"/>
    </source>
</evidence>
<evidence type="ECO:0000259" key="8">
    <source>
        <dbReference type="Pfam" id="PF00884"/>
    </source>
</evidence>
<dbReference type="InterPro" id="IPR000917">
    <property type="entry name" value="Sulfatase_N"/>
</dbReference>
<protein>
    <submittedName>
        <fullName evidence="10">Membrane protein insertase YidC</fullName>
    </submittedName>
</protein>
<sequence>MITELLYYIFIFPLEQVLEVVLHNILKIIPSYGVSIILLSLVVNFFLLKIFLYTDKKAQQEADLKEKLDKRIKSWKSVYKRAKLYAFTQTLYRQHNYHPIYALRSLGGLALQIPFFFAMYEIINKASYLQFVSFLWIDDLSKPDSIMLCGLSIHILPLLMSAFTLINVFYSSKELGARVQGSLIALLFLVLLYSMPSALVLYWTCNMAFALLKEIFKHKKHSSLSNHSQDCVSLEAVTTAKVTPAPKSTQNSQSNTAITRMCESADRVGVECRDSNDSNLNQDTRIADSLSCHTEQSEVSKKRDSNNTNSSKSTKIPSKATQPQGKLKTLLFNIFTPYTSLDSKAYATYRNISILAILNICFIICVFSPYALYSSDVSQFAMKETYQTLAVLFGAFLCSSFMIIYITSFFYKTRLFKFGVYVASILFLIGIINTFIFVGDYGVMDHFVLQKPEFNNPNNLLYALCAFIASVAIVYFCFKWLKSIFSVSLISLCVLSVISFFNIMEANKTYIVPKSLVAEDSNLQPYEKELFSYSKTEKNIVVMVLDMFSGSHMHPLLEQFPEFKTQLDGFVLFDNAISTTNATIHSFSTLIGGEHYAVYNMNARKDNLADSITEAFGVMGDTFVKNGYDVAYFVDDMFGGSKRIQDYNDNIAVVFQTRAYLDYFMQNNHTALKAFEAAEKGSIANIKKILSFGVFRFSPEMFRSRIYNDSEWLRYKDIDNNAITAVPYTSSFYAFTHLHNTESKKSTFKYLHTLITHTPYSMYYEQGKCIFVNGQDKLGNKTAWHDYPHKVEMPYRNKAETRLYFKHYDSEACALNYLSTFIQWLKDNEIYDNTQIFVVSDHSGFDSIGIPSNIAAKEGRPDILFLFKNFNTSGELKVDSRLMANYDISSIFCENLPNGCPNVPKNILNNYLQDRKIITTIPITAGFGTHKKNEWNITHYFQVNDSIYNENNWQDITKEVKNGTLQIDKIH</sequence>
<feature type="region of interest" description="Disordered" evidence="6">
    <location>
        <begin position="291"/>
        <end position="322"/>
    </location>
</feature>
<comment type="similarity">
    <text evidence="5">Belongs to the OXA1/ALB3/YidC family.</text>
</comment>
<dbReference type="GO" id="GO:0032977">
    <property type="term" value="F:membrane insertase activity"/>
    <property type="evidence" value="ECO:0007669"/>
    <property type="project" value="InterPro"/>
</dbReference>
<keyword evidence="4 7" id="KW-0472">Membrane</keyword>
<dbReference type="Proteomes" id="UP000029857">
    <property type="component" value="Unassembled WGS sequence"/>
</dbReference>
<feature type="transmembrane region" description="Helical" evidence="7">
    <location>
        <begin position="352"/>
        <end position="373"/>
    </location>
</feature>
<dbReference type="RefSeq" id="WP_034579574.1">
    <property type="nucleotide sequence ID" value="NZ_FZMS01000023.1"/>
</dbReference>
<dbReference type="PANTHER" id="PTHR12428:SF65">
    <property type="entry name" value="CYTOCHROME C OXIDASE ASSEMBLY PROTEIN COX18, MITOCHONDRIAL"/>
    <property type="match status" value="1"/>
</dbReference>
<reference evidence="10 11" key="1">
    <citation type="journal article" date="2014" name="Genome Announc.">
        <title>Draft genome sequences of eight enterohepatic helicobacter species isolated from both laboratory and wild rodents.</title>
        <authorList>
            <person name="Sheh A."/>
            <person name="Shen Z."/>
            <person name="Fox J.G."/>
        </authorList>
    </citation>
    <scope>NUCLEOTIDE SEQUENCE [LARGE SCALE GENOMIC DNA]</scope>
    <source>
        <strain evidence="10 11">ATCC 49320</strain>
    </source>
</reference>
<feature type="transmembrane region" description="Helical" evidence="7">
    <location>
        <begin position="459"/>
        <end position="478"/>
    </location>
</feature>
<name>A0A4U8UBI0_9HELI</name>
<dbReference type="Pfam" id="PF00884">
    <property type="entry name" value="Sulfatase"/>
    <property type="match status" value="1"/>
</dbReference>
<keyword evidence="3 7" id="KW-1133">Transmembrane helix</keyword>
<dbReference type="EMBL" id="JRPJ02000006">
    <property type="protein sequence ID" value="TLE11385.1"/>
    <property type="molecule type" value="Genomic_DNA"/>
</dbReference>
<feature type="transmembrane region" description="Helical" evidence="7">
    <location>
        <begin position="32"/>
        <end position="52"/>
    </location>
</feature>
<comment type="subcellular location">
    <subcellularLocation>
        <location evidence="1 5">Membrane</location>
        <topology evidence="1 5">Multi-pass membrane protein</topology>
    </subcellularLocation>
</comment>
<comment type="caution">
    <text evidence="10">The sequence shown here is derived from an EMBL/GenBank/DDBJ whole genome shotgun (WGS) entry which is preliminary data.</text>
</comment>
<evidence type="ECO:0000313" key="11">
    <source>
        <dbReference type="Proteomes" id="UP000029857"/>
    </source>
</evidence>
<accession>A0A4U8UBI0</accession>
<feature type="compositionally biased region" description="Low complexity" evidence="6">
    <location>
        <begin position="306"/>
        <end position="319"/>
    </location>
</feature>
<feature type="domain" description="Membrane insertase YidC/Oxa/ALB C-terminal" evidence="9">
    <location>
        <begin position="32"/>
        <end position="216"/>
    </location>
</feature>
<dbReference type="GO" id="GO:0005886">
    <property type="term" value="C:plasma membrane"/>
    <property type="evidence" value="ECO:0007669"/>
    <property type="project" value="TreeGrafter"/>
</dbReference>
<feature type="transmembrane region" description="Helical" evidence="7">
    <location>
        <begin position="385"/>
        <end position="406"/>
    </location>
</feature>
<evidence type="ECO:0000313" key="10">
    <source>
        <dbReference type="EMBL" id="TLE11385.1"/>
    </source>
</evidence>
<feature type="compositionally biased region" description="Basic and acidic residues" evidence="6">
    <location>
        <begin position="295"/>
        <end position="305"/>
    </location>
</feature>